<dbReference type="Proteomes" id="UP000325433">
    <property type="component" value="Unassembled WGS sequence"/>
</dbReference>
<evidence type="ECO:0000256" key="3">
    <source>
        <dbReference type="ARBA" id="ARBA00022840"/>
    </source>
</evidence>
<dbReference type="AlphaFoldDB" id="A0A5N6W682"/>
<dbReference type="GO" id="GO:0004817">
    <property type="term" value="F:cysteine-tRNA ligase activity"/>
    <property type="evidence" value="ECO:0007669"/>
    <property type="project" value="TreeGrafter"/>
</dbReference>
<dbReference type="GO" id="GO:0005524">
    <property type="term" value="F:ATP binding"/>
    <property type="evidence" value="ECO:0007669"/>
    <property type="project" value="UniProtKB-KW"/>
</dbReference>
<dbReference type="InterPro" id="IPR014729">
    <property type="entry name" value="Rossmann-like_a/b/a_fold"/>
</dbReference>
<organism evidence="6 7">
    <name type="scientific">Aspergillus transmontanensis</name>
    <dbReference type="NCBI Taxonomy" id="1034304"/>
    <lineage>
        <taxon>Eukaryota</taxon>
        <taxon>Fungi</taxon>
        <taxon>Dikarya</taxon>
        <taxon>Ascomycota</taxon>
        <taxon>Pezizomycotina</taxon>
        <taxon>Eurotiomycetes</taxon>
        <taxon>Eurotiomycetidae</taxon>
        <taxon>Eurotiales</taxon>
        <taxon>Aspergillaceae</taxon>
        <taxon>Aspergillus</taxon>
        <taxon>Aspergillus subgen. Circumdati</taxon>
    </lineage>
</organism>
<feature type="region of interest" description="Disordered" evidence="4">
    <location>
        <begin position="635"/>
        <end position="674"/>
    </location>
</feature>
<protein>
    <submittedName>
        <fullName evidence="6">tRNA synthetases class I (C) catalytic domain-containing protein</fullName>
    </submittedName>
</protein>
<dbReference type="InterPro" id="IPR024909">
    <property type="entry name" value="Cys-tRNA/MSH_ligase"/>
</dbReference>
<reference evidence="7" key="1">
    <citation type="submission" date="2019-04" db="EMBL/GenBank/DDBJ databases">
        <title>Friends and foes A comparative genomics studyof 23 Aspergillus species from section Flavi.</title>
        <authorList>
            <consortium name="DOE Joint Genome Institute"/>
            <person name="Kjaerbolling I."/>
            <person name="Vesth T."/>
            <person name="Frisvad J.C."/>
            <person name="Nybo J.L."/>
            <person name="Theobald S."/>
            <person name="Kildgaard S."/>
            <person name="Isbrandt T."/>
            <person name="Kuo A."/>
            <person name="Sato A."/>
            <person name="Lyhne E.K."/>
            <person name="Kogle M.E."/>
            <person name="Wiebenga A."/>
            <person name="Kun R.S."/>
            <person name="Lubbers R.J."/>
            <person name="Makela M.R."/>
            <person name="Barry K."/>
            <person name="Chovatia M."/>
            <person name="Clum A."/>
            <person name="Daum C."/>
            <person name="Haridas S."/>
            <person name="He G."/>
            <person name="LaButti K."/>
            <person name="Lipzen A."/>
            <person name="Mondo S."/>
            <person name="Riley R."/>
            <person name="Salamov A."/>
            <person name="Simmons B.A."/>
            <person name="Magnuson J.K."/>
            <person name="Henrissat B."/>
            <person name="Mortensen U.H."/>
            <person name="Larsen T.O."/>
            <person name="Devries R.P."/>
            <person name="Grigoriev I.V."/>
            <person name="Machida M."/>
            <person name="Baker S.E."/>
            <person name="Andersen M.R."/>
        </authorList>
    </citation>
    <scope>NUCLEOTIDE SEQUENCE [LARGE SCALE GENOMIC DNA]</scope>
    <source>
        <strain evidence="7">CBS 130015</strain>
    </source>
</reference>
<evidence type="ECO:0000313" key="6">
    <source>
        <dbReference type="EMBL" id="KAE8316142.1"/>
    </source>
</evidence>
<evidence type="ECO:0000259" key="5">
    <source>
        <dbReference type="Pfam" id="PF01406"/>
    </source>
</evidence>
<keyword evidence="2" id="KW-0547">Nucleotide-binding</keyword>
<keyword evidence="3" id="KW-0067">ATP-binding</keyword>
<dbReference type="Gene3D" id="3.40.50.620">
    <property type="entry name" value="HUPs"/>
    <property type="match status" value="2"/>
</dbReference>
<dbReference type="GO" id="GO:0005737">
    <property type="term" value="C:cytoplasm"/>
    <property type="evidence" value="ECO:0007669"/>
    <property type="project" value="TreeGrafter"/>
</dbReference>
<dbReference type="PANTHER" id="PTHR10890">
    <property type="entry name" value="CYSTEINYL-TRNA SYNTHETASE"/>
    <property type="match status" value="1"/>
</dbReference>
<evidence type="ECO:0000256" key="1">
    <source>
        <dbReference type="ARBA" id="ARBA00022598"/>
    </source>
</evidence>
<dbReference type="EMBL" id="ML738308">
    <property type="protein sequence ID" value="KAE8316142.1"/>
    <property type="molecule type" value="Genomic_DNA"/>
</dbReference>
<evidence type="ECO:0000313" key="7">
    <source>
        <dbReference type="Proteomes" id="UP000325433"/>
    </source>
</evidence>
<feature type="domain" description="tRNA synthetases class I catalytic" evidence="5">
    <location>
        <begin position="17"/>
        <end position="356"/>
    </location>
</feature>
<keyword evidence="7" id="KW-1185">Reference proteome</keyword>
<keyword evidence="1" id="KW-0436">Ligase</keyword>
<proteinExistence type="predicted"/>
<feature type="compositionally biased region" description="Basic and acidic residues" evidence="4">
    <location>
        <begin position="657"/>
        <end position="674"/>
    </location>
</feature>
<evidence type="ECO:0000256" key="2">
    <source>
        <dbReference type="ARBA" id="ARBA00022741"/>
    </source>
</evidence>
<dbReference type="PRINTS" id="PR00983">
    <property type="entry name" value="TRNASYNTHCYS"/>
</dbReference>
<sequence>MDSRKQPPWLQPAIHPSRKVKWYACGPTVYDDARLGHARNYISTDIIRRVLKDYFKFTFVMNITDVDDKQHLVSEFLSAHPTVTPEVLQIARSAHSAYIRQNLPFINPRIQPEDFEEEAQMVYGGVLKGGALRGNRKPGDDEAKVRMHATMFDQALSNMPKPPENVILPYLNQLKGSTIPGNEHEVFTKLTQKYEDRFMRDMKDLNVLDPDELTRVTEYGPKIAEFVEKIVANRFAYATSDGSVYFDIRSFEKAGHSYARLEPWNRNNQPLQRDGEGKLSHSVEKRSPDDFALWKASRPGELSWPSQWGQGRPGWHIECSAIASNKFGGQIDIHSGGIDLAFPHHDNELAQSEAFGRAKTSNGVTGPIEAYALFFLWEAGVDGIEITPELTQTASAWEDKLNNFFVKVKNPSTQNRFCDSFDTPKVMSAISELVSTFNNSGQSVSAKQMEDLGQWITQIVNILGLNGTASPEGTEIGWRGTDIPEPAKPFVYPLSTMRDVLRSAAMSQNELSVQQLDSIVATTIVDEDEVSVASKPYFQVLKNSPTSSKELLSLFNRLRDDELFGLGIYLEDRENRPALVRPVTEDVLQSRQAEDQKAVQKNGTQERLAREKLDRGKLSHLYMFQTSEFSAWDKDGIPLKDAAGKPISKSRTKKLRKDWERQKRAHEAWPNELK</sequence>
<dbReference type="SUPFAM" id="SSF52374">
    <property type="entry name" value="Nucleotidylyl transferase"/>
    <property type="match status" value="1"/>
</dbReference>
<evidence type="ECO:0000256" key="4">
    <source>
        <dbReference type="SAM" id="MobiDB-lite"/>
    </source>
</evidence>
<dbReference type="InterPro" id="IPR032678">
    <property type="entry name" value="tRNA-synt_1_cat_dom"/>
</dbReference>
<dbReference type="PANTHER" id="PTHR10890:SF3">
    <property type="entry name" value="CYSTEINE--TRNA LIGASE, CYTOPLASMIC"/>
    <property type="match status" value="1"/>
</dbReference>
<name>A0A5N6W682_9EURO</name>
<dbReference type="GO" id="GO:0006423">
    <property type="term" value="P:cysteinyl-tRNA aminoacylation"/>
    <property type="evidence" value="ECO:0007669"/>
    <property type="project" value="TreeGrafter"/>
</dbReference>
<accession>A0A5N6W682</accession>
<gene>
    <name evidence="6" type="ORF">BDV41DRAFT_562408</name>
</gene>
<dbReference type="Pfam" id="PF01406">
    <property type="entry name" value="tRNA-synt_1e"/>
    <property type="match status" value="1"/>
</dbReference>
<keyword evidence="6" id="KW-0030">Aminoacyl-tRNA synthetase</keyword>